<dbReference type="EMBL" id="RQPJ01000005">
    <property type="protein sequence ID" value="RTE53314.1"/>
    <property type="molecule type" value="Genomic_DNA"/>
</dbReference>
<keyword evidence="1" id="KW-1133">Transmembrane helix</keyword>
<keyword evidence="1" id="KW-0812">Transmembrane</keyword>
<gene>
    <name evidence="2" type="ORF">EHW67_09795</name>
</gene>
<evidence type="ECO:0000256" key="1">
    <source>
        <dbReference type="SAM" id="Phobius"/>
    </source>
</evidence>
<dbReference type="NCBIfam" id="NF033488">
    <property type="entry name" value="lmo0937_fam_TM"/>
    <property type="match status" value="1"/>
</dbReference>
<keyword evidence="1" id="KW-0472">Membrane</keyword>
<dbReference type="Proteomes" id="UP000267585">
    <property type="component" value="Unassembled WGS sequence"/>
</dbReference>
<dbReference type="AlphaFoldDB" id="A0A430K323"/>
<evidence type="ECO:0000313" key="2">
    <source>
        <dbReference type="EMBL" id="RTE53314.1"/>
    </source>
</evidence>
<proteinExistence type="predicted"/>
<keyword evidence="3" id="KW-1185">Reference proteome</keyword>
<comment type="caution">
    <text evidence="2">The sequence shown here is derived from an EMBL/GenBank/DDBJ whole genome shotgun (WGS) entry which is preliminary data.</text>
</comment>
<name>A0A430K323_9FLAO</name>
<reference evidence="2 3" key="1">
    <citation type="submission" date="2018-11" db="EMBL/GenBank/DDBJ databases">
        <title>Arenibacter aquaticus sp.nov., a marine bacterium isolated from surface seawater in the South China Sea.</title>
        <authorList>
            <person name="Guo J."/>
            <person name="Sun J."/>
        </authorList>
    </citation>
    <scope>NUCLEOTIDE SEQUENCE [LARGE SCALE GENOMIC DNA]</scope>
    <source>
        <strain evidence="2 3">GUO666</strain>
    </source>
</reference>
<organism evidence="2 3">
    <name type="scientific">Arenibacter aquaticus</name>
    <dbReference type="NCBI Taxonomy" id="2489054"/>
    <lineage>
        <taxon>Bacteria</taxon>
        <taxon>Pseudomonadati</taxon>
        <taxon>Bacteroidota</taxon>
        <taxon>Flavobacteriia</taxon>
        <taxon>Flavobacteriales</taxon>
        <taxon>Flavobacteriaceae</taxon>
        <taxon>Arenibacter</taxon>
    </lineage>
</organism>
<feature type="transmembrane region" description="Helical" evidence="1">
    <location>
        <begin position="5"/>
        <end position="23"/>
    </location>
</feature>
<dbReference type="Pfam" id="PF18919">
    <property type="entry name" value="DUF5670"/>
    <property type="match status" value="1"/>
</dbReference>
<dbReference type="InterPro" id="IPR043727">
    <property type="entry name" value="Lmo0937-like"/>
</dbReference>
<accession>A0A430K323</accession>
<evidence type="ECO:0000313" key="3">
    <source>
        <dbReference type="Proteomes" id="UP000267585"/>
    </source>
</evidence>
<sequence>MSKMLIITASIMLAIWAVGLFIYDMGINIHFTLLLAVVLIIIRVIREK</sequence>
<protein>
    <submittedName>
        <fullName evidence="2">Lmo0937 family membrane protein</fullName>
    </submittedName>
</protein>
<feature type="transmembrane region" description="Helical" evidence="1">
    <location>
        <begin position="29"/>
        <end position="45"/>
    </location>
</feature>